<reference evidence="13" key="2">
    <citation type="submission" date="2023-01" db="EMBL/GenBank/DDBJ databases">
        <title>Draft genome sequence of Litoribrevibacter albus strain NBRC 110071.</title>
        <authorList>
            <person name="Sun Q."/>
            <person name="Mori K."/>
        </authorList>
    </citation>
    <scope>NUCLEOTIDE SEQUENCE</scope>
    <source>
        <strain evidence="13">NBRC 110071</strain>
    </source>
</reference>
<evidence type="ECO:0000256" key="7">
    <source>
        <dbReference type="ARBA" id="ARBA00048488"/>
    </source>
</evidence>
<keyword evidence="4" id="KW-0511">Multifunctional enzyme</keyword>
<dbReference type="GO" id="GO:0008113">
    <property type="term" value="F:peptide-methionine (S)-S-oxide reductase activity"/>
    <property type="evidence" value="ECO:0007669"/>
    <property type="project" value="UniProtKB-UniRule"/>
</dbReference>
<evidence type="ECO:0000256" key="3">
    <source>
        <dbReference type="ARBA" id="ARBA00023002"/>
    </source>
</evidence>
<evidence type="ECO:0000259" key="12">
    <source>
        <dbReference type="PROSITE" id="PS51790"/>
    </source>
</evidence>
<dbReference type="FunFam" id="2.170.150.20:FF:000003">
    <property type="entry name" value="Peptide methionine sulfoxide reductase MsrB"/>
    <property type="match status" value="1"/>
</dbReference>
<comment type="similarity">
    <text evidence="2">In the N-terminal section; belongs to the MsrA Met sulfoxide reductase family.</text>
</comment>
<sequence length="375" mass="42695">MKKALAVFAALLLSIPLWVLSSENPGSQPTQTSTVKVATLAGGCFWCTESDLEKLDGVINVISGYAGGHVDNPTYKQVSSGTTGHIESIQVTYDPTKVSYSDILDYFWRHIDPTDPKGSFVDRGPQYRPAIFYHDEQQLAQAKASIAQLDSIKVYDKPVQTELIKFTKFWPAEEYHQDYYKTNPLRYKYYRYRSGRDQFLDNVWGSDRIENPKTVADIASMKEKVYSKPSDEDLKKRLTPLQYEVTQEEGTERPFQNEYWNNKADGIYVDIVSGEPLFSSTAKYKSGTGWPSFYQPIDPKFVIEKTDFKLVFPRTEVRSKYGDSHLGHVFEDGPAPTGLRYCINSAALRFIPIDKMSEEGYKDYLTLFESVASSH</sequence>
<dbReference type="RefSeq" id="WP_284381549.1">
    <property type="nucleotide sequence ID" value="NZ_BSNM01000014.1"/>
</dbReference>
<dbReference type="InterPro" id="IPR002579">
    <property type="entry name" value="Met_Sox_Rdtase_MsrB_dom"/>
</dbReference>
<evidence type="ECO:0000256" key="6">
    <source>
        <dbReference type="ARBA" id="ARBA00047806"/>
    </source>
</evidence>
<gene>
    <name evidence="9" type="primary">msrB</name>
    <name evidence="10" type="synonym">msrA</name>
    <name evidence="13" type="ORF">GCM10007876_22960</name>
</gene>
<dbReference type="HAMAP" id="MF_01400">
    <property type="entry name" value="MsrB"/>
    <property type="match status" value="1"/>
</dbReference>
<dbReference type="GO" id="GO:0033743">
    <property type="term" value="F:peptide-methionine (R)-S-oxide reductase activity"/>
    <property type="evidence" value="ECO:0007669"/>
    <property type="project" value="UniProtKB-UniRule"/>
</dbReference>
<comment type="catalytic activity">
    <reaction evidence="7 9">
        <text>L-methionyl-[protein] + [thioredoxin]-disulfide + H2O = L-methionyl-(R)-S-oxide-[protein] + [thioredoxin]-dithiol</text>
        <dbReference type="Rhea" id="RHEA:24164"/>
        <dbReference type="Rhea" id="RHEA-COMP:10698"/>
        <dbReference type="Rhea" id="RHEA-COMP:10700"/>
        <dbReference type="Rhea" id="RHEA-COMP:12313"/>
        <dbReference type="Rhea" id="RHEA-COMP:12314"/>
        <dbReference type="ChEBI" id="CHEBI:15377"/>
        <dbReference type="ChEBI" id="CHEBI:16044"/>
        <dbReference type="ChEBI" id="CHEBI:29950"/>
        <dbReference type="ChEBI" id="CHEBI:45764"/>
        <dbReference type="ChEBI" id="CHEBI:50058"/>
        <dbReference type="EC" id="1.8.4.12"/>
    </reaction>
</comment>
<dbReference type="SUPFAM" id="SSF51316">
    <property type="entry name" value="Mss4-like"/>
    <property type="match status" value="1"/>
</dbReference>
<dbReference type="NCBIfam" id="TIGR00357">
    <property type="entry name" value="peptide-methionine (R)-S-oxide reductase MsrB"/>
    <property type="match status" value="1"/>
</dbReference>
<accession>A0AA37SCE5</accession>
<dbReference type="HAMAP" id="MF_01401">
    <property type="entry name" value="MsrA"/>
    <property type="match status" value="1"/>
</dbReference>
<dbReference type="Proteomes" id="UP001161389">
    <property type="component" value="Unassembled WGS sequence"/>
</dbReference>
<evidence type="ECO:0000256" key="11">
    <source>
        <dbReference type="SAM" id="SignalP"/>
    </source>
</evidence>
<proteinExistence type="inferred from homology"/>
<comment type="catalytic activity">
    <reaction evidence="6 10">
        <text>L-methionyl-[protein] + [thioredoxin]-disulfide + H2O = L-methionyl-(S)-S-oxide-[protein] + [thioredoxin]-dithiol</text>
        <dbReference type="Rhea" id="RHEA:14217"/>
        <dbReference type="Rhea" id="RHEA-COMP:10698"/>
        <dbReference type="Rhea" id="RHEA-COMP:10700"/>
        <dbReference type="Rhea" id="RHEA-COMP:12313"/>
        <dbReference type="Rhea" id="RHEA-COMP:12315"/>
        <dbReference type="ChEBI" id="CHEBI:15377"/>
        <dbReference type="ChEBI" id="CHEBI:16044"/>
        <dbReference type="ChEBI" id="CHEBI:29950"/>
        <dbReference type="ChEBI" id="CHEBI:44120"/>
        <dbReference type="ChEBI" id="CHEBI:50058"/>
        <dbReference type="EC" id="1.8.4.11"/>
    </reaction>
</comment>
<dbReference type="InterPro" id="IPR011057">
    <property type="entry name" value="Mss4-like_sf"/>
</dbReference>
<evidence type="ECO:0000256" key="2">
    <source>
        <dbReference type="ARBA" id="ARBA00011017"/>
    </source>
</evidence>
<name>A0AA37SCE5_9GAMM</name>
<evidence type="ECO:0000256" key="9">
    <source>
        <dbReference type="HAMAP-Rule" id="MF_01400"/>
    </source>
</evidence>
<dbReference type="InterPro" id="IPR036509">
    <property type="entry name" value="Met_Sox_Rdtase_MsrA_sf"/>
</dbReference>
<feature type="domain" description="MsrB" evidence="12">
    <location>
        <begin position="231"/>
        <end position="353"/>
    </location>
</feature>
<dbReference type="EMBL" id="BSNM01000014">
    <property type="protein sequence ID" value="GLQ31817.1"/>
    <property type="molecule type" value="Genomic_DNA"/>
</dbReference>
<evidence type="ECO:0000313" key="13">
    <source>
        <dbReference type="EMBL" id="GLQ31817.1"/>
    </source>
</evidence>
<comment type="caution">
    <text evidence="13">The sequence shown here is derived from an EMBL/GenBank/DDBJ whole genome shotgun (WGS) entry which is preliminary data.</text>
</comment>
<evidence type="ECO:0000256" key="10">
    <source>
        <dbReference type="HAMAP-Rule" id="MF_01401"/>
    </source>
</evidence>
<evidence type="ECO:0000256" key="8">
    <source>
        <dbReference type="ARBA" id="ARBA00048782"/>
    </source>
</evidence>
<dbReference type="SUPFAM" id="SSF55068">
    <property type="entry name" value="Peptide methionine sulfoxide reductase"/>
    <property type="match status" value="1"/>
</dbReference>
<dbReference type="AlphaFoldDB" id="A0AA37SCE5"/>
<dbReference type="Pfam" id="PF01625">
    <property type="entry name" value="PMSR"/>
    <property type="match status" value="1"/>
</dbReference>
<organism evidence="13 14">
    <name type="scientific">Litoribrevibacter albus</name>
    <dbReference type="NCBI Taxonomy" id="1473156"/>
    <lineage>
        <taxon>Bacteria</taxon>
        <taxon>Pseudomonadati</taxon>
        <taxon>Pseudomonadota</taxon>
        <taxon>Gammaproteobacteria</taxon>
        <taxon>Oceanospirillales</taxon>
        <taxon>Oceanospirillaceae</taxon>
        <taxon>Litoribrevibacter</taxon>
    </lineage>
</organism>
<feature type="signal peptide" evidence="11">
    <location>
        <begin position="1"/>
        <end position="21"/>
    </location>
</feature>
<evidence type="ECO:0000256" key="5">
    <source>
        <dbReference type="ARBA" id="ARBA00024679"/>
    </source>
</evidence>
<feature type="active site" evidence="10">
    <location>
        <position position="44"/>
    </location>
</feature>
<dbReference type="InterPro" id="IPR002569">
    <property type="entry name" value="Met_Sox_Rdtase_MsrA_dom"/>
</dbReference>
<protein>
    <recommendedName>
        <fullName evidence="9 10">Multifunctional fusion protein</fullName>
    </recommendedName>
    <domain>
        <recommendedName>
            <fullName evidence="10">Peptide methionine sulfoxide reductase MsrA</fullName>
            <shortName evidence="10">Protein-methionine-S-oxide reductase</shortName>
            <ecNumber evidence="10">1.8.4.11</ecNumber>
        </recommendedName>
        <alternativeName>
            <fullName evidence="10">Peptide-methionine (S)-S-oxide reductase</fullName>
            <shortName evidence="10">Peptide Met(O) reductase</shortName>
        </alternativeName>
    </domain>
    <domain>
        <recommendedName>
            <fullName evidence="9">Peptide methionine sulfoxide reductase MsrB</fullName>
            <ecNumber evidence="9">1.8.4.12</ecNumber>
        </recommendedName>
        <alternativeName>
            <fullName evidence="9">Peptide-methionine (R)-S-oxide reductase</fullName>
        </alternativeName>
    </domain>
</protein>
<keyword evidence="14" id="KW-1185">Reference proteome</keyword>
<comment type="function">
    <text evidence="5 10">Has an important function as a repair enzyme for proteins that have been inactivated by oxidation. Catalyzes the reversible oxidation-reduction of methionine sulfoxide in proteins to methionine.</text>
</comment>
<feature type="active site" description="Nucleophile" evidence="9">
    <location>
        <position position="342"/>
    </location>
</feature>
<keyword evidence="3 9" id="KW-0560">Oxidoreductase</keyword>
<dbReference type="Pfam" id="PF01641">
    <property type="entry name" value="SelR"/>
    <property type="match status" value="1"/>
</dbReference>
<keyword evidence="11" id="KW-0732">Signal</keyword>
<dbReference type="GO" id="GO:0005737">
    <property type="term" value="C:cytoplasm"/>
    <property type="evidence" value="ECO:0007669"/>
    <property type="project" value="TreeGrafter"/>
</dbReference>
<comment type="catalytic activity">
    <reaction evidence="8 10">
        <text>[thioredoxin]-disulfide + L-methionine + H2O = L-methionine (S)-S-oxide + [thioredoxin]-dithiol</text>
        <dbReference type="Rhea" id="RHEA:19993"/>
        <dbReference type="Rhea" id="RHEA-COMP:10698"/>
        <dbReference type="Rhea" id="RHEA-COMP:10700"/>
        <dbReference type="ChEBI" id="CHEBI:15377"/>
        <dbReference type="ChEBI" id="CHEBI:29950"/>
        <dbReference type="ChEBI" id="CHEBI:50058"/>
        <dbReference type="ChEBI" id="CHEBI:57844"/>
        <dbReference type="ChEBI" id="CHEBI:58772"/>
        <dbReference type="EC" id="1.8.4.11"/>
    </reaction>
</comment>
<dbReference type="PANTHER" id="PTHR10173:SF59">
    <property type="entry name" value="PEPTIDE METHIONINE SULFOXIDE REDUCTASE MSRA_MSRB"/>
    <property type="match status" value="1"/>
</dbReference>
<evidence type="ECO:0000256" key="1">
    <source>
        <dbReference type="ARBA" id="ARBA00008076"/>
    </source>
</evidence>
<dbReference type="GO" id="GO:0030091">
    <property type="term" value="P:protein repair"/>
    <property type="evidence" value="ECO:0007669"/>
    <property type="project" value="InterPro"/>
</dbReference>
<dbReference type="EC" id="1.8.4.12" evidence="9"/>
<dbReference type="EC" id="1.8.4.11" evidence="10"/>
<reference evidence="13" key="1">
    <citation type="journal article" date="2014" name="Int. J. Syst. Evol. Microbiol.">
        <title>Complete genome sequence of Corynebacterium casei LMG S-19264T (=DSM 44701T), isolated from a smear-ripened cheese.</title>
        <authorList>
            <consortium name="US DOE Joint Genome Institute (JGI-PGF)"/>
            <person name="Walter F."/>
            <person name="Albersmeier A."/>
            <person name="Kalinowski J."/>
            <person name="Ruckert C."/>
        </authorList>
    </citation>
    <scope>NUCLEOTIDE SEQUENCE</scope>
    <source>
        <strain evidence="13">NBRC 110071</strain>
    </source>
</reference>
<dbReference type="NCBIfam" id="TIGR00401">
    <property type="entry name" value="msrA"/>
    <property type="match status" value="1"/>
</dbReference>
<comment type="similarity">
    <text evidence="10">Belongs to the MsrA Met sulfoxide reductase family.</text>
</comment>
<evidence type="ECO:0000313" key="14">
    <source>
        <dbReference type="Proteomes" id="UP001161389"/>
    </source>
</evidence>
<comment type="caution">
    <text evidence="9">Lacks conserved residue(s) required for the propagation of feature annotation.</text>
</comment>
<feature type="chain" id="PRO_5041261307" description="Multifunctional fusion protein" evidence="11">
    <location>
        <begin position="22"/>
        <end position="375"/>
    </location>
</feature>
<dbReference type="PANTHER" id="PTHR10173">
    <property type="entry name" value="METHIONINE SULFOXIDE REDUCTASE"/>
    <property type="match status" value="1"/>
</dbReference>
<dbReference type="GO" id="GO:0006979">
    <property type="term" value="P:response to oxidative stress"/>
    <property type="evidence" value="ECO:0007669"/>
    <property type="project" value="InterPro"/>
</dbReference>
<comment type="similarity">
    <text evidence="9">Belongs to the MsrB Met sulfoxide reductase family.</text>
</comment>
<comment type="similarity">
    <text evidence="1">In the C-terminal section; belongs to the MsrB Met sulfoxide reductase family.</text>
</comment>
<dbReference type="Gene3D" id="3.30.1060.10">
    <property type="entry name" value="Peptide methionine sulphoxide reductase MsrA"/>
    <property type="match status" value="1"/>
</dbReference>
<dbReference type="InterPro" id="IPR028427">
    <property type="entry name" value="Met_Sox_Rdtase_MsrB"/>
</dbReference>
<evidence type="ECO:0000256" key="4">
    <source>
        <dbReference type="ARBA" id="ARBA00023268"/>
    </source>
</evidence>
<dbReference type="Gene3D" id="2.170.150.20">
    <property type="entry name" value="Peptide methionine sulfoxide reductase"/>
    <property type="match status" value="1"/>
</dbReference>
<dbReference type="PROSITE" id="PS51790">
    <property type="entry name" value="MSRB"/>
    <property type="match status" value="1"/>
</dbReference>